<evidence type="ECO:0000256" key="1">
    <source>
        <dbReference type="SAM" id="MobiDB-lite"/>
    </source>
</evidence>
<organism evidence="2 3">
    <name type="scientific">Candidatus Accumulibacter phosphatis</name>
    <dbReference type="NCBI Taxonomy" id="327160"/>
    <lineage>
        <taxon>Bacteria</taxon>
        <taxon>Pseudomonadati</taxon>
        <taxon>Pseudomonadota</taxon>
        <taxon>Betaproteobacteria</taxon>
        <taxon>Candidatus Accumulibacter</taxon>
    </lineage>
</organism>
<protein>
    <submittedName>
        <fullName evidence="2">Uncharacterized protein</fullName>
    </submittedName>
</protein>
<dbReference type="AlphaFoldDB" id="A0A080LR31"/>
<sequence length="74" mass="8061">MIARTESVDGSVPAATTLLRRSRSVMMPLGSLFSQTTTLEMFFSRMVLTASTSASSGPQVTTARWQKSFTGRKN</sequence>
<evidence type="ECO:0000313" key="2">
    <source>
        <dbReference type="EMBL" id="KFB70606.1"/>
    </source>
</evidence>
<feature type="region of interest" description="Disordered" evidence="1">
    <location>
        <begin position="54"/>
        <end position="74"/>
    </location>
</feature>
<evidence type="ECO:0000313" key="3">
    <source>
        <dbReference type="Proteomes" id="UP000020077"/>
    </source>
</evidence>
<accession>A0A080LR31</accession>
<name>A0A080LR31_9PROT</name>
<reference evidence="2 3" key="1">
    <citation type="submission" date="2014-02" db="EMBL/GenBank/DDBJ databases">
        <title>Expanding our view of genomic diversity in Candidatus Accumulibacter clades.</title>
        <authorList>
            <person name="Skennerton C.T."/>
            <person name="Barr J.J."/>
            <person name="Slater F.R."/>
            <person name="Bond P.L."/>
            <person name="Tyson G.W."/>
        </authorList>
    </citation>
    <scope>NUCLEOTIDE SEQUENCE [LARGE SCALE GENOMIC DNA]</scope>
    <source>
        <strain evidence="3">BA-91</strain>
    </source>
</reference>
<comment type="caution">
    <text evidence="2">The sequence shown here is derived from an EMBL/GenBank/DDBJ whole genome shotgun (WGS) entry which is preliminary data.</text>
</comment>
<dbReference type="EMBL" id="JDVG02000673">
    <property type="protein sequence ID" value="KFB70606.1"/>
    <property type="molecule type" value="Genomic_DNA"/>
</dbReference>
<proteinExistence type="predicted"/>
<gene>
    <name evidence="2" type="ORF">AW09_004288</name>
</gene>
<dbReference type="Proteomes" id="UP000020077">
    <property type="component" value="Unassembled WGS sequence"/>
</dbReference>